<feature type="region of interest" description="Disordered" evidence="6">
    <location>
        <begin position="414"/>
        <end position="434"/>
    </location>
</feature>
<keyword evidence="10" id="KW-1185">Reference proteome</keyword>
<proteinExistence type="inferred from homology"/>
<dbReference type="InterPro" id="IPR002464">
    <property type="entry name" value="DNA/RNA_helicase_DEAH_CS"/>
</dbReference>
<dbReference type="InterPro" id="IPR027417">
    <property type="entry name" value="P-loop_NTPase"/>
</dbReference>
<evidence type="ECO:0008006" key="11">
    <source>
        <dbReference type="Google" id="ProtNLM"/>
    </source>
</evidence>
<dbReference type="PROSITE" id="PS51061">
    <property type="entry name" value="R3H"/>
    <property type="match status" value="1"/>
</dbReference>
<dbReference type="InterPro" id="IPR036867">
    <property type="entry name" value="R3H_dom_sf"/>
</dbReference>
<dbReference type="SMART" id="SM00487">
    <property type="entry name" value="DEXDc"/>
    <property type="match status" value="1"/>
</dbReference>
<dbReference type="GO" id="GO:0016787">
    <property type="term" value="F:hydrolase activity"/>
    <property type="evidence" value="ECO:0007669"/>
    <property type="project" value="UniProtKB-KW"/>
</dbReference>
<dbReference type="Proteomes" id="UP001608902">
    <property type="component" value="Unassembled WGS sequence"/>
</dbReference>
<keyword evidence="4" id="KW-0694">RNA-binding</keyword>
<evidence type="ECO:0000313" key="9">
    <source>
        <dbReference type="EMBL" id="MFH4976105.1"/>
    </source>
</evidence>
<evidence type="ECO:0000256" key="5">
    <source>
        <dbReference type="ARBA" id="ARBA00060772"/>
    </source>
</evidence>
<dbReference type="SUPFAM" id="SSF52540">
    <property type="entry name" value="P-loop containing nucleoside triphosphate hydrolases"/>
    <property type="match status" value="1"/>
</dbReference>
<dbReference type="GO" id="GO:0005524">
    <property type="term" value="F:ATP binding"/>
    <property type="evidence" value="ECO:0007669"/>
    <property type="project" value="UniProtKB-KW"/>
</dbReference>
<dbReference type="SUPFAM" id="SSF82708">
    <property type="entry name" value="R3H domain"/>
    <property type="match status" value="1"/>
</dbReference>
<protein>
    <recommendedName>
        <fullName evidence="11">Helicase ATP-binding domain-containing protein</fullName>
    </recommendedName>
</protein>
<dbReference type="PANTHER" id="PTHR18934">
    <property type="entry name" value="ATP-DEPENDENT RNA HELICASE"/>
    <property type="match status" value="1"/>
</dbReference>
<keyword evidence="2" id="KW-0378">Hydrolase</keyword>
<name>A0ABD6E8V5_9BILA</name>
<keyword evidence="3" id="KW-0067">ATP-binding</keyword>
<dbReference type="GO" id="GO:0003723">
    <property type="term" value="F:RNA binding"/>
    <property type="evidence" value="ECO:0007669"/>
    <property type="project" value="UniProtKB-KW"/>
</dbReference>
<dbReference type="Pfam" id="PF01424">
    <property type="entry name" value="R3H"/>
    <property type="match status" value="1"/>
</dbReference>
<dbReference type="PROSITE" id="PS00690">
    <property type="entry name" value="DEAH_ATP_HELICASE"/>
    <property type="match status" value="1"/>
</dbReference>
<dbReference type="CDD" id="cd02325">
    <property type="entry name" value="R3H"/>
    <property type="match status" value="1"/>
</dbReference>
<dbReference type="FunFam" id="3.40.50.300:FF:000526">
    <property type="entry name" value="DExH-box ATP-dependent RNA helicase DExH3"/>
    <property type="match status" value="1"/>
</dbReference>
<sequence>MSRDHKSRIMRCMGLRYDDQSSFAAFIRQRLQEFKMGPDTELKMEPMTKDQRKLTRSIALLMDLKTHSSGQEGNRRITVTRRPSYRPTNHATVMAALESQPVELTDEQKSGLTDFLLKYPILQEHIDNSLSLGLKSNKGRYHEPFHGRAGDPMVIPPASGEDSRMKRIRRQLPAYELKNEILHAINTHKVTLITGGTGCGKTTQVPQFLLEDACEKQCPIRIICTQPRRLPALAVADRVAKERNEKLGTTVGYHIRLEQKTSPQTALTYCTSGVLLRMLTVDDVARSVSHILLDEIHEREQNTDYLLIALKQALKDRDDLKVILMSATMEGNLDTFLRYFGDTDVKHINIPSKLYRVIKFPLDEVLALTGYRRTSLFGGTFSSDCFKEKMAFSSFPQVDEFRCETIKETLNSKRRSYSRQDKSRTHNSAGSSEMIHVRASHDDVELITR</sequence>
<evidence type="ECO:0000256" key="1">
    <source>
        <dbReference type="ARBA" id="ARBA00022741"/>
    </source>
</evidence>
<dbReference type="CDD" id="cd17917">
    <property type="entry name" value="DEXHc_RHA-like"/>
    <property type="match status" value="1"/>
</dbReference>
<evidence type="ECO:0000256" key="4">
    <source>
        <dbReference type="ARBA" id="ARBA00022884"/>
    </source>
</evidence>
<dbReference type="InterPro" id="IPR014001">
    <property type="entry name" value="Helicase_ATP-bd"/>
</dbReference>
<keyword evidence="1" id="KW-0547">Nucleotide-binding</keyword>
<evidence type="ECO:0000256" key="6">
    <source>
        <dbReference type="SAM" id="MobiDB-lite"/>
    </source>
</evidence>
<dbReference type="InterPro" id="IPR011545">
    <property type="entry name" value="DEAD/DEAH_box_helicase_dom"/>
</dbReference>
<dbReference type="EMBL" id="JBGFUD010001316">
    <property type="protein sequence ID" value="MFH4976105.1"/>
    <property type="molecule type" value="Genomic_DNA"/>
</dbReference>
<dbReference type="InterPro" id="IPR001374">
    <property type="entry name" value="R3H_dom"/>
</dbReference>
<evidence type="ECO:0000256" key="3">
    <source>
        <dbReference type="ARBA" id="ARBA00022840"/>
    </source>
</evidence>
<organism evidence="9 10">
    <name type="scientific">Gnathostoma spinigerum</name>
    <dbReference type="NCBI Taxonomy" id="75299"/>
    <lineage>
        <taxon>Eukaryota</taxon>
        <taxon>Metazoa</taxon>
        <taxon>Ecdysozoa</taxon>
        <taxon>Nematoda</taxon>
        <taxon>Chromadorea</taxon>
        <taxon>Rhabditida</taxon>
        <taxon>Spirurina</taxon>
        <taxon>Gnathostomatomorpha</taxon>
        <taxon>Gnathostomatoidea</taxon>
        <taxon>Gnathostomatidae</taxon>
        <taxon>Gnathostoma</taxon>
    </lineage>
</organism>
<feature type="domain" description="Helicase ATP-binding" evidence="8">
    <location>
        <begin position="182"/>
        <end position="347"/>
    </location>
</feature>
<gene>
    <name evidence="9" type="ORF">AB6A40_002814</name>
</gene>
<comment type="similarity">
    <text evidence="5">Belongs to the DExH box helicase family.</text>
</comment>
<dbReference type="PANTHER" id="PTHR18934:SF213">
    <property type="entry name" value="3'-5' RNA HELICASE YTHDC2"/>
    <property type="match status" value="1"/>
</dbReference>
<dbReference type="AlphaFoldDB" id="A0ABD6E8V5"/>
<dbReference type="PROSITE" id="PS51192">
    <property type="entry name" value="HELICASE_ATP_BIND_1"/>
    <property type="match status" value="1"/>
</dbReference>
<dbReference type="Gene3D" id="3.40.50.300">
    <property type="entry name" value="P-loop containing nucleotide triphosphate hydrolases"/>
    <property type="match status" value="1"/>
</dbReference>
<evidence type="ECO:0000259" key="8">
    <source>
        <dbReference type="PROSITE" id="PS51192"/>
    </source>
</evidence>
<dbReference type="Pfam" id="PF00270">
    <property type="entry name" value="DEAD"/>
    <property type="match status" value="1"/>
</dbReference>
<reference evidence="9 10" key="1">
    <citation type="submission" date="2024-08" db="EMBL/GenBank/DDBJ databases">
        <title>Gnathostoma spinigerum genome.</title>
        <authorList>
            <person name="Gonzalez-Bertolin B."/>
            <person name="Monzon S."/>
            <person name="Zaballos A."/>
            <person name="Jimenez P."/>
            <person name="Dekumyoy P."/>
            <person name="Varona S."/>
            <person name="Cuesta I."/>
            <person name="Sumanam S."/>
            <person name="Adisakwattana P."/>
            <person name="Gasser R.B."/>
            <person name="Hernandez-Gonzalez A."/>
            <person name="Young N.D."/>
            <person name="Perteguer M.J."/>
        </authorList>
    </citation>
    <scope>NUCLEOTIDE SEQUENCE [LARGE SCALE GENOMIC DNA]</scope>
    <source>
        <strain evidence="9">AL3</strain>
        <tissue evidence="9">Liver</tissue>
    </source>
</reference>
<evidence type="ECO:0000256" key="2">
    <source>
        <dbReference type="ARBA" id="ARBA00022801"/>
    </source>
</evidence>
<evidence type="ECO:0000259" key="7">
    <source>
        <dbReference type="PROSITE" id="PS51061"/>
    </source>
</evidence>
<evidence type="ECO:0000313" key="10">
    <source>
        <dbReference type="Proteomes" id="UP001608902"/>
    </source>
</evidence>
<dbReference type="Gene3D" id="3.30.1370.50">
    <property type="entry name" value="R3H-like domain"/>
    <property type="match status" value="1"/>
</dbReference>
<accession>A0ABD6E8V5</accession>
<dbReference type="SMART" id="SM00393">
    <property type="entry name" value="R3H"/>
    <property type="match status" value="1"/>
</dbReference>
<feature type="domain" description="R3H" evidence="7">
    <location>
        <begin position="21"/>
        <end position="83"/>
    </location>
</feature>
<comment type="caution">
    <text evidence="9">The sequence shown here is derived from an EMBL/GenBank/DDBJ whole genome shotgun (WGS) entry which is preliminary data.</text>
</comment>